<evidence type="ECO:0000256" key="5">
    <source>
        <dbReference type="ARBA" id="ARBA00037982"/>
    </source>
</evidence>
<organism evidence="7 8">
    <name type="scientific">Leptotrombidium deliense</name>
    <dbReference type="NCBI Taxonomy" id="299467"/>
    <lineage>
        <taxon>Eukaryota</taxon>
        <taxon>Metazoa</taxon>
        <taxon>Ecdysozoa</taxon>
        <taxon>Arthropoda</taxon>
        <taxon>Chelicerata</taxon>
        <taxon>Arachnida</taxon>
        <taxon>Acari</taxon>
        <taxon>Acariformes</taxon>
        <taxon>Trombidiformes</taxon>
        <taxon>Prostigmata</taxon>
        <taxon>Anystina</taxon>
        <taxon>Parasitengona</taxon>
        <taxon>Trombiculoidea</taxon>
        <taxon>Trombiculidae</taxon>
        <taxon>Leptotrombidium</taxon>
    </lineage>
</organism>
<keyword evidence="3" id="KW-0418">Kinase</keyword>
<comment type="caution">
    <text evidence="7">The sequence shown here is derived from an EMBL/GenBank/DDBJ whole genome shotgun (WGS) entry which is preliminary data.</text>
</comment>
<sequence>MILYGKRFKPVTIHIVMEHCEDNLERKMRRGEINNEKKETYFKQILTGLKMIDDKGLVHRDLKPNNIFIDSSNCAKVGDFGFALEKNSNLVSSYTDGRGNRHFRPPENSHSDEIRLITLQR</sequence>
<dbReference type="Pfam" id="PF00069">
    <property type="entry name" value="Pkinase"/>
    <property type="match status" value="1"/>
</dbReference>
<dbReference type="GO" id="GO:0005524">
    <property type="term" value="F:ATP binding"/>
    <property type="evidence" value="ECO:0007669"/>
    <property type="project" value="UniProtKB-KW"/>
</dbReference>
<dbReference type="InterPro" id="IPR008271">
    <property type="entry name" value="Ser/Thr_kinase_AS"/>
</dbReference>
<evidence type="ECO:0000256" key="3">
    <source>
        <dbReference type="ARBA" id="ARBA00022777"/>
    </source>
</evidence>
<evidence type="ECO:0000256" key="4">
    <source>
        <dbReference type="ARBA" id="ARBA00022840"/>
    </source>
</evidence>
<evidence type="ECO:0000313" key="8">
    <source>
        <dbReference type="Proteomes" id="UP000288716"/>
    </source>
</evidence>
<dbReference type="VEuPathDB" id="VectorBase:LDEU012089"/>
<dbReference type="GO" id="GO:0005737">
    <property type="term" value="C:cytoplasm"/>
    <property type="evidence" value="ECO:0007669"/>
    <property type="project" value="TreeGrafter"/>
</dbReference>
<evidence type="ECO:0000256" key="1">
    <source>
        <dbReference type="ARBA" id="ARBA00022679"/>
    </source>
</evidence>
<evidence type="ECO:0000256" key="2">
    <source>
        <dbReference type="ARBA" id="ARBA00022741"/>
    </source>
</evidence>
<dbReference type="InterPro" id="IPR050339">
    <property type="entry name" value="CC_SR_Kinase"/>
</dbReference>
<dbReference type="OrthoDB" id="6430822at2759"/>
<keyword evidence="8" id="KW-1185">Reference proteome</keyword>
<dbReference type="Proteomes" id="UP000288716">
    <property type="component" value="Unassembled WGS sequence"/>
</dbReference>
<protein>
    <recommendedName>
        <fullName evidence="6">Protein kinase domain-containing protein</fullName>
    </recommendedName>
</protein>
<keyword evidence="2" id="KW-0547">Nucleotide-binding</keyword>
<dbReference type="InterPro" id="IPR000719">
    <property type="entry name" value="Prot_kinase_dom"/>
</dbReference>
<dbReference type="STRING" id="299467.A0A443RX56"/>
<proteinExistence type="inferred from homology"/>
<gene>
    <name evidence="7" type="ORF">B4U80_11446</name>
</gene>
<reference evidence="7 8" key="1">
    <citation type="journal article" date="2018" name="Gigascience">
        <title>Genomes of trombidid mites reveal novel predicted allergens and laterally-transferred genes associated with secondary metabolism.</title>
        <authorList>
            <person name="Dong X."/>
            <person name="Chaisiri K."/>
            <person name="Xia D."/>
            <person name="Armstrong S.D."/>
            <person name="Fang Y."/>
            <person name="Donnelly M.J."/>
            <person name="Kadowaki T."/>
            <person name="McGarry J.W."/>
            <person name="Darby A.C."/>
            <person name="Makepeace B.L."/>
        </authorList>
    </citation>
    <scope>NUCLEOTIDE SEQUENCE [LARGE SCALE GENOMIC DNA]</scope>
    <source>
        <strain evidence="7">UoL-UT</strain>
    </source>
</reference>
<dbReference type="SUPFAM" id="SSF56112">
    <property type="entry name" value="Protein kinase-like (PK-like)"/>
    <property type="match status" value="1"/>
</dbReference>
<evidence type="ECO:0000259" key="6">
    <source>
        <dbReference type="PROSITE" id="PS50011"/>
    </source>
</evidence>
<dbReference type="PANTHER" id="PTHR11042">
    <property type="entry name" value="EUKARYOTIC TRANSLATION INITIATION FACTOR 2-ALPHA KINASE EIF2-ALPHA KINASE -RELATED"/>
    <property type="match status" value="1"/>
</dbReference>
<dbReference type="Gene3D" id="1.10.510.10">
    <property type="entry name" value="Transferase(Phosphotransferase) domain 1"/>
    <property type="match status" value="1"/>
</dbReference>
<dbReference type="GO" id="GO:0005634">
    <property type="term" value="C:nucleus"/>
    <property type="evidence" value="ECO:0007669"/>
    <property type="project" value="TreeGrafter"/>
</dbReference>
<keyword evidence="1" id="KW-0808">Transferase</keyword>
<dbReference type="GO" id="GO:0004672">
    <property type="term" value="F:protein kinase activity"/>
    <property type="evidence" value="ECO:0007669"/>
    <property type="project" value="InterPro"/>
</dbReference>
<accession>A0A443RX56</accession>
<evidence type="ECO:0000313" key="7">
    <source>
        <dbReference type="EMBL" id="RWS19952.1"/>
    </source>
</evidence>
<dbReference type="PROSITE" id="PS00108">
    <property type="entry name" value="PROTEIN_KINASE_ST"/>
    <property type="match status" value="1"/>
</dbReference>
<dbReference type="AlphaFoldDB" id="A0A443RX56"/>
<dbReference type="EMBL" id="NCKV01021267">
    <property type="protein sequence ID" value="RWS19952.1"/>
    <property type="molecule type" value="Genomic_DNA"/>
</dbReference>
<name>A0A443RX56_9ACAR</name>
<dbReference type="InterPro" id="IPR011009">
    <property type="entry name" value="Kinase-like_dom_sf"/>
</dbReference>
<feature type="domain" description="Protein kinase" evidence="6">
    <location>
        <begin position="1"/>
        <end position="121"/>
    </location>
</feature>
<dbReference type="PROSITE" id="PS50011">
    <property type="entry name" value="PROTEIN_KINASE_DOM"/>
    <property type="match status" value="1"/>
</dbReference>
<keyword evidence="4" id="KW-0067">ATP-binding</keyword>
<comment type="similarity">
    <text evidence="5">Belongs to the protein kinase superfamily. Ser/Thr protein kinase family. GCN2 subfamily.</text>
</comment>